<evidence type="ECO:0000313" key="2">
    <source>
        <dbReference type="EMBL" id="BCR84660.1"/>
    </source>
</evidence>
<proteinExistence type="predicted"/>
<dbReference type="RefSeq" id="XP_043133182.1">
    <property type="nucleotide sequence ID" value="XM_043284384.1"/>
</dbReference>
<protein>
    <submittedName>
        <fullName evidence="2">Uncharacterized protein</fullName>
    </submittedName>
</protein>
<name>A0A7R7VH77_ASPCH</name>
<reference evidence="2" key="1">
    <citation type="submission" date="2021-01" db="EMBL/GenBank/DDBJ databases">
        <authorList>
            <consortium name="Aspergillus chevalieri M1 genome sequencing consortium"/>
            <person name="Kazuki M."/>
            <person name="Futagami T."/>
        </authorList>
    </citation>
    <scope>NUCLEOTIDE SEQUENCE</scope>
    <source>
        <strain evidence="2">M1</strain>
    </source>
</reference>
<organism evidence="2 3">
    <name type="scientific">Aspergillus chevalieri</name>
    <name type="common">Eurotium chevalieri</name>
    <dbReference type="NCBI Taxonomy" id="182096"/>
    <lineage>
        <taxon>Eukaryota</taxon>
        <taxon>Fungi</taxon>
        <taxon>Dikarya</taxon>
        <taxon>Ascomycota</taxon>
        <taxon>Pezizomycotina</taxon>
        <taxon>Eurotiomycetes</taxon>
        <taxon>Eurotiomycetidae</taxon>
        <taxon>Eurotiales</taxon>
        <taxon>Aspergillaceae</taxon>
        <taxon>Aspergillus</taxon>
        <taxon>Aspergillus subgen. Aspergillus</taxon>
    </lineage>
</organism>
<evidence type="ECO:0000313" key="3">
    <source>
        <dbReference type="Proteomes" id="UP000637239"/>
    </source>
</evidence>
<reference evidence="2" key="2">
    <citation type="submission" date="2021-02" db="EMBL/GenBank/DDBJ databases">
        <title>Aspergillus chevalieri M1 genome sequence.</title>
        <authorList>
            <person name="Kadooka C."/>
            <person name="Mori K."/>
            <person name="Futagami T."/>
        </authorList>
    </citation>
    <scope>NUCLEOTIDE SEQUENCE</scope>
    <source>
        <strain evidence="2">M1</strain>
    </source>
</reference>
<feature type="region of interest" description="Disordered" evidence="1">
    <location>
        <begin position="542"/>
        <end position="562"/>
    </location>
</feature>
<accession>A0A7R7VH77</accession>
<dbReference type="KEGG" id="ache:ACHE_20118S"/>
<dbReference type="Proteomes" id="UP000637239">
    <property type="component" value="Chromosome 2"/>
</dbReference>
<evidence type="ECO:0000256" key="1">
    <source>
        <dbReference type="SAM" id="MobiDB-lite"/>
    </source>
</evidence>
<dbReference type="EMBL" id="AP024417">
    <property type="protein sequence ID" value="BCR84660.1"/>
    <property type="molecule type" value="Genomic_DNA"/>
</dbReference>
<feature type="compositionally biased region" description="Basic and acidic residues" evidence="1">
    <location>
        <begin position="167"/>
        <end position="176"/>
    </location>
</feature>
<feature type="region of interest" description="Disordered" evidence="1">
    <location>
        <begin position="1"/>
        <end position="82"/>
    </location>
</feature>
<dbReference type="AlphaFoldDB" id="A0A7R7VH77"/>
<feature type="compositionally biased region" description="Polar residues" evidence="1">
    <location>
        <begin position="178"/>
        <end position="195"/>
    </location>
</feature>
<keyword evidence="3" id="KW-1185">Reference proteome</keyword>
<sequence length="576" mass="65263">MNWTGGRLQRHSKDPSTLQKQRFAKPRSRDDDAQVPEIFQSQFHVPKSQKRTLSGEPDSRDQPSRNLHGLSNPPACASNEPPQALSRLDRIKRQLLGTNDWAAIGVTRPVKMPFRSIEELERFGKRRKLTEADHNRLVPSGGRISHPRPRQGPRERASSEFGMIGKVDIRIHRPWDSPESSSNGRNKNSNESSQPMLLDREDSDLVDRSLSTDGGAYSPSKGRTISSQLLLSSQNLPRKSPSLAPSDIVLPIESVSQEQEQQYANLFGPHPYPQPSRSLMRLDSYTPSLHQPVPQFPRRFTIDDQIAAELEAQPSREMRDKAQLQLSDAGDSYAASECSSKRMHDEYGLSAAAGTQFISSNQFSGWLPEPKHHVQQFVGQEDPSANTSHTVTVSETVDRGQPTYDAELGLRMNASGSYTSPIKIFDHSVGLNETMEDIQNSQQPVYNTNPRFNPPQSYMTPSPQHARPQEEFDPERYMLNGSIKRAMNQAFNDRPRKDFEPYRNTLFTPFRQRISRQPDVNNLNFVNDVVEQQTVYEQYLSTSTSSKQEATDSRQRFIATSSPNLLSTERTYRKPF</sequence>
<dbReference type="GeneID" id="66979019"/>
<feature type="region of interest" description="Disordered" evidence="1">
    <location>
        <begin position="131"/>
        <end position="201"/>
    </location>
</feature>
<gene>
    <name evidence="2" type="ORF">ACHE_20118S</name>
</gene>